<feature type="region of interest" description="Disordered" evidence="1">
    <location>
        <begin position="566"/>
        <end position="592"/>
    </location>
</feature>
<evidence type="ECO:0000259" key="2">
    <source>
        <dbReference type="Pfam" id="PF13577"/>
    </source>
</evidence>
<dbReference type="InterPro" id="IPR037401">
    <property type="entry name" value="SnoaL-like"/>
</dbReference>
<evidence type="ECO:0000313" key="4">
    <source>
        <dbReference type="Proteomes" id="UP000431744"/>
    </source>
</evidence>
<evidence type="ECO:0000313" key="3">
    <source>
        <dbReference type="EMBL" id="KAB1649095.1"/>
    </source>
</evidence>
<evidence type="ECO:0000256" key="1">
    <source>
        <dbReference type="SAM" id="MobiDB-lite"/>
    </source>
</evidence>
<dbReference type="AlphaFoldDB" id="A0A6H9WQN1"/>
<dbReference type="InterPro" id="IPR032710">
    <property type="entry name" value="NTF2-like_dom_sf"/>
</dbReference>
<feature type="region of interest" description="Disordered" evidence="1">
    <location>
        <begin position="369"/>
        <end position="390"/>
    </location>
</feature>
<protein>
    <recommendedName>
        <fullName evidence="2">SnoaL-like domain-containing protein</fullName>
    </recommendedName>
</protein>
<feature type="domain" description="SnoaL-like" evidence="2">
    <location>
        <begin position="420"/>
        <end position="546"/>
    </location>
</feature>
<feature type="domain" description="SnoaL-like" evidence="2">
    <location>
        <begin position="225"/>
        <end position="348"/>
    </location>
</feature>
<reference evidence="3 4" key="1">
    <citation type="submission" date="2019-09" db="EMBL/GenBank/DDBJ databases">
        <title>Phylogeny of genus Pseudoclavibacter and closely related genus.</title>
        <authorList>
            <person name="Li Y."/>
        </authorList>
    </citation>
    <scope>NUCLEOTIDE SEQUENCE [LARGE SCALE GENOMIC DNA]</scope>
    <source>
        <strain evidence="3 4">EGI 60007</strain>
    </source>
</reference>
<keyword evidence="4" id="KW-1185">Reference proteome</keyword>
<feature type="domain" description="SnoaL-like" evidence="2">
    <location>
        <begin position="12"/>
        <end position="142"/>
    </location>
</feature>
<sequence>MATHNLGTRIARLEAIRAIRQRQSQFGRLLARPDPAAAAACFLPDATIEIGASGVFVGRRRIQAALTRLVGAEGPSSPGGMPNLAMHAQIMPIIVVGPTGDHAMATWRDLDTGARNGSAYWADGVVLTSYRLTPTGWMLASLRWERTIHVPFDGGWRENADACPPLGIEPDRPTTHHVPVWPNVPSEPLELEPRLAPVGDEAPEHADADVTPSHPDDAVLARVESLERTFEISYLVSRLGYAFDDADWERFADQLSDDVVVRLGTRAIRRRTAVLAALRAICNDRDTEGRLLETVLFEPEITFDNGRARVTVRFFSQWTAYGIWHELGVGTCDIEFTRVATGWSITRLDASDAQFTPYDRGWAKHRSTNSRLARAERPAPVTQPPEGSAGVTRTAAAWPIAAPNGDCTTDPALPVEQRLRRLESLVEIEQTQYAYGYHLSSLAWDQLTELFTDDGTIEIAHRGIYRGRPSIRRSFDLYGAGPEDGVLHSHLQFQLIVELSSDGSHATVRARAFSMLGRYRSSAMWTAGRYRNEYARLDRFGPWRIAVDHLVNRYFAPYEVGWKDIPHRDPPGPSETSPPDAPSTERFSLYPH</sequence>
<dbReference type="Pfam" id="PF13577">
    <property type="entry name" value="SnoaL_4"/>
    <property type="match status" value="3"/>
</dbReference>
<dbReference type="Gene3D" id="3.10.450.50">
    <property type="match status" value="3"/>
</dbReference>
<proteinExistence type="predicted"/>
<dbReference type="RefSeq" id="WP_158027686.1">
    <property type="nucleotide sequence ID" value="NZ_BMHG01000001.1"/>
</dbReference>
<dbReference type="SUPFAM" id="SSF54427">
    <property type="entry name" value="NTF2-like"/>
    <property type="match status" value="3"/>
</dbReference>
<dbReference type="Proteomes" id="UP000431744">
    <property type="component" value="Unassembled WGS sequence"/>
</dbReference>
<comment type="caution">
    <text evidence="3">The sequence shown here is derived from an EMBL/GenBank/DDBJ whole genome shotgun (WGS) entry which is preliminary data.</text>
</comment>
<dbReference type="OrthoDB" id="2599042at2"/>
<accession>A0A6H9WQN1</accession>
<gene>
    <name evidence="3" type="ORF">F8O04_02095</name>
</gene>
<dbReference type="EMBL" id="WBJY01000001">
    <property type="protein sequence ID" value="KAB1649095.1"/>
    <property type="molecule type" value="Genomic_DNA"/>
</dbReference>
<organism evidence="3 4">
    <name type="scientific">Pseudoclavibacter endophyticus</name>
    <dbReference type="NCBI Taxonomy" id="1778590"/>
    <lineage>
        <taxon>Bacteria</taxon>
        <taxon>Bacillati</taxon>
        <taxon>Actinomycetota</taxon>
        <taxon>Actinomycetes</taxon>
        <taxon>Micrococcales</taxon>
        <taxon>Microbacteriaceae</taxon>
        <taxon>Pseudoclavibacter</taxon>
    </lineage>
</organism>
<name>A0A6H9WQN1_9MICO</name>